<dbReference type="VEuPathDB" id="TriTrypDB:LtaPh_3636100"/>
<evidence type="ECO:0000313" key="4">
    <source>
        <dbReference type="Proteomes" id="UP000419144"/>
    </source>
</evidence>
<dbReference type="Proteomes" id="UP000419144">
    <property type="component" value="Unassembled WGS sequence"/>
</dbReference>
<dbReference type="EMBL" id="BLBS01000057">
    <property type="protein sequence ID" value="GET93440.1"/>
    <property type="molecule type" value="Genomic_DNA"/>
</dbReference>
<evidence type="ECO:0000256" key="1">
    <source>
        <dbReference type="SAM" id="Coils"/>
    </source>
</evidence>
<organism evidence="3 4">
    <name type="scientific">Leishmania tarentolae</name>
    <name type="common">Sauroleishmania tarentolae</name>
    <dbReference type="NCBI Taxonomy" id="5689"/>
    <lineage>
        <taxon>Eukaryota</taxon>
        <taxon>Discoba</taxon>
        <taxon>Euglenozoa</taxon>
        <taxon>Kinetoplastea</taxon>
        <taxon>Metakinetoplastina</taxon>
        <taxon>Trypanosomatida</taxon>
        <taxon>Trypanosomatidae</taxon>
        <taxon>Leishmaniinae</taxon>
        <taxon>Leishmania</taxon>
        <taxon>lizard Leishmania</taxon>
    </lineage>
</organism>
<dbReference type="AlphaFoldDB" id="A0A640KUK3"/>
<evidence type="ECO:0000313" key="3">
    <source>
        <dbReference type="EMBL" id="GET93440.1"/>
    </source>
</evidence>
<keyword evidence="1" id="KW-0175">Coiled coil</keyword>
<reference evidence="3" key="1">
    <citation type="submission" date="2019-11" db="EMBL/GenBank/DDBJ databases">
        <title>Leishmania tarentolae CDS.</title>
        <authorList>
            <person name="Goto Y."/>
            <person name="Yamagishi J."/>
        </authorList>
    </citation>
    <scope>NUCLEOTIDE SEQUENCE [LARGE SCALE GENOMIC DNA]</scope>
    <source>
        <strain evidence="3">Parrot Tar II</strain>
    </source>
</reference>
<evidence type="ECO:0000256" key="2">
    <source>
        <dbReference type="SAM" id="MobiDB-lite"/>
    </source>
</evidence>
<proteinExistence type="predicted"/>
<feature type="compositionally biased region" description="Pro residues" evidence="2">
    <location>
        <begin position="150"/>
        <end position="161"/>
    </location>
</feature>
<protein>
    <submittedName>
        <fullName evidence="3">Uncharacterized protein</fullName>
    </submittedName>
</protein>
<keyword evidence="4" id="KW-1185">Reference proteome</keyword>
<dbReference type="OrthoDB" id="266126at2759"/>
<feature type="coiled-coil region" evidence="1">
    <location>
        <begin position="58"/>
        <end position="92"/>
    </location>
</feature>
<gene>
    <name evidence="3" type="ORF">LtaPh_3636100</name>
</gene>
<sequence>MLSGSTVAAAKSSAGPLSVALATVKVSEDPNIDVLLASKHIQQLTWATDALVARDFVLREEEVILDDLEAYITSLESEVRRAELQTEELRSRSALLRPGKRCAIAGENSELSALWNKYGDDMGHLVKRNAARLAMLEKALATVSTTDPESPVPKPLPPPPVTKTSATVPARRDVPHR</sequence>
<feature type="region of interest" description="Disordered" evidence="2">
    <location>
        <begin position="142"/>
        <end position="177"/>
    </location>
</feature>
<name>A0A640KUK3_LEITA</name>
<accession>A0A640KUK3</accession>
<comment type="caution">
    <text evidence="3">The sequence shown here is derived from an EMBL/GenBank/DDBJ whole genome shotgun (WGS) entry which is preliminary data.</text>
</comment>